<protein>
    <submittedName>
        <fullName evidence="2">VWFA domain-containing protein</fullName>
    </submittedName>
</protein>
<organism evidence="1 2">
    <name type="scientific">Rhabditophanes sp. KR3021</name>
    <dbReference type="NCBI Taxonomy" id="114890"/>
    <lineage>
        <taxon>Eukaryota</taxon>
        <taxon>Metazoa</taxon>
        <taxon>Ecdysozoa</taxon>
        <taxon>Nematoda</taxon>
        <taxon>Chromadorea</taxon>
        <taxon>Rhabditida</taxon>
        <taxon>Tylenchina</taxon>
        <taxon>Panagrolaimomorpha</taxon>
        <taxon>Strongyloidoidea</taxon>
        <taxon>Alloionematidae</taxon>
        <taxon>Rhabditophanes</taxon>
    </lineage>
</organism>
<dbReference type="WBParaSite" id="RSKR_0000167200.1">
    <property type="protein sequence ID" value="RSKR_0000167200.1"/>
    <property type="gene ID" value="RSKR_0000167200"/>
</dbReference>
<proteinExistence type="predicted"/>
<sequence>MMVSIVWVFCLFVGATAFNSTHHKLTLPDNSDFYPCPADILFALDASFDGLTASNFNQQVNLLKRYIVTNQWNHFERIALTWYNKETTAHYGFDVISDKREFDLYTANAKQKDGTSLYNLLSSIAGMRSNNRWGFLLNVYIFISNPSYGDIQDSITLANQIRVRGTLNFIILGTSITEKDILPLQPDSVVSWTDFSYIPLEVENFVKYSVDCCTACREPDSGTTKRTPKTTQKYVPPTTTPAYSIPTRRPHKCPALAIVAVAASISHQTNDQFEKQVNFIDKYLFTPYFASVWGKWKNLLLTSYAATTDLSNGYNSLHSYRDAVDYVESVPQQSGSSLTDVLGKVLNVNVDPFTAQNAVIFITDAQVQDVQTASAYGTMLQQRGALIFVILGDYVDMDILNLMSYDYAIRLDINKAGLAEAYAIIDHLQCSCKMVICNDVE</sequence>
<evidence type="ECO:0000313" key="1">
    <source>
        <dbReference type="Proteomes" id="UP000095286"/>
    </source>
</evidence>
<accession>A0AC35TK63</accession>
<dbReference type="Proteomes" id="UP000095286">
    <property type="component" value="Unplaced"/>
</dbReference>
<name>A0AC35TK63_9BILA</name>
<evidence type="ECO:0000313" key="2">
    <source>
        <dbReference type="WBParaSite" id="RSKR_0000167200.1"/>
    </source>
</evidence>
<reference evidence="2" key="1">
    <citation type="submission" date="2016-11" db="UniProtKB">
        <authorList>
            <consortium name="WormBaseParasite"/>
        </authorList>
    </citation>
    <scope>IDENTIFICATION</scope>
    <source>
        <strain evidence="2">KR3021</strain>
    </source>
</reference>